<organism evidence="1 2">
    <name type="scientific">Solanum verrucosum</name>
    <dbReference type="NCBI Taxonomy" id="315347"/>
    <lineage>
        <taxon>Eukaryota</taxon>
        <taxon>Viridiplantae</taxon>
        <taxon>Streptophyta</taxon>
        <taxon>Embryophyta</taxon>
        <taxon>Tracheophyta</taxon>
        <taxon>Spermatophyta</taxon>
        <taxon>Magnoliopsida</taxon>
        <taxon>eudicotyledons</taxon>
        <taxon>Gunneridae</taxon>
        <taxon>Pentapetalae</taxon>
        <taxon>asterids</taxon>
        <taxon>lamiids</taxon>
        <taxon>Solanales</taxon>
        <taxon>Solanaceae</taxon>
        <taxon>Solanoideae</taxon>
        <taxon>Solaneae</taxon>
        <taxon>Solanum</taxon>
    </lineage>
</organism>
<reference evidence="1" key="1">
    <citation type="submission" date="2023-08" db="EMBL/GenBank/DDBJ databases">
        <title>A de novo genome assembly of Solanum verrucosum Schlechtendal, a Mexican diploid species geographically isolated from the other diploid A-genome species in potato relatives.</title>
        <authorList>
            <person name="Hosaka K."/>
        </authorList>
    </citation>
    <scope>NUCLEOTIDE SEQUENCE</scope>
    <source>
        <tissue evidence="1">Young leaves</tissue>
    </source>
</reference>
<name>A0AAF0UJE5_SOLVR</name>
<dbReference type="Proteomes" id="UP001234989">
    <property type="component" value="Chromosome 9"/>
</dbReference>
<dbReference type="AlphaFoldDB" id="A0AAF0UJE5"/>
<protein>
    <submittedName>
        <fullName evidence="1">Uncharacterized protein</fullName>
    </submittedName>
</protein>
<evidence type="ECO:0000313" key="1">
    <source>
        <dbReference type="EMBL" id="WMV46511.1"/>
    </source>
</evidence>
<keyword evidence="2" id="KW-1185">Reference proteome</keyword>
<proteinExistence type="predicted"/>
<dbReference type="EMBL" id="CP133620">
    <property type="protein sequence ID" value="WMV46511.1"/>
    <property type="molecule type" value="Genomic_DNA"/>
</dbReference>
<sequence>MEEPVLHPKCCNADTIILHCIEMHMLIIKYVCNFKWKDVSQEGMTCLCHIFLKLNSLIFRGLISWDHLFAFLVTNKSFIASSVMHFGPIVQYSSPPLACPI</sequence>
<accession>A0AAF0UJE5</accession>
<gene>
    <name evidence="1" type="ORF">MTR67_039896</name>
</gene>
<evidence type="ECO:0000313" key="2">
    <source>
        <dbReference type="Proteomes" id="UP001234989"/>
    </source>
</evidence>